<keyword evidence="1" id="KW-0614">Plasmid</keyword>
<evidence type="ECO:0000313" key="2">
    <source>
        <dbReference type="Proteomes" id="UP000005667"/>
    </source>
</evidence>
<evidence type="ECO:0008006" key="3">
    <source>
        <dbReference type="Google" id="ProtNLM"/>
    </source>
</evidence>
<proteinExistence type="predicted"/>
<dbReference type="EMBL" id="FQ311869">
    <property type="protein sequence ID" value="CBS89098.1"/>
    <property type="molecule type" value="Genomic_DNA"/>
</dbReference>
<organism evidence="1 2">
    <name type="scientific">Azospirillum lipoferum (strain 4B)</name>
    <dbReference type="NCBI Taxonomy" id="862719"/>
    <lineage>
        <taxon>Bacteria</taxon>
        <taxon>Pseudomonadati</taxon>
        <taxon>Pseudomonadota</taxon>
        <taxon>Alphaproteobacteria</taxon>
        <taxon>Rhodospirillales</taxon>
        <taxon>Azospirillaceae</taxon>
        <taxon>Azospirillum</taxon>
    </lineage>
</organism>
<accession>G7ZAY6</accession>
<reference evidence="2" key="1">
    <citation type="journal article" date="2011" name="PLoS Genet.">
        <title>Azospirillum genomes reveal transition of bacteria from aquatic to terrestrial environments.</title>
        <authorList>
            <person name="Wisniewski-Dye F."/>
            <person name="Borziak K."/>
            <person name="Khalsa-Moyers G."/>
            <person name="Alexandre G."/>
            <person name="Sukharnikov L.O."/>
            <person name="Wuichet K."/>
            <person name="Hurst G.B."/>
            <person name="McDonald W.H."/>
            <person name="Robertson J.S."/>
            <person name="Barbe V."/>
            <person name="Calteau A."/>
            <person name="Rouy Z."/>
            <person name="Mangenot S."/>
            <person name="Prigent-Combaret C."/>
            <person name="Normand P."/>
            <person name="Boyer M."/>
            <person name="Siguier P."/>
            <person name="Dessaux Y."/>
            <person name="Elmerich C."/>
            <person name="Condemine G."/>
            <person name="Krishnen G."/>
            <person name="Kennedy I."/>
            <person name="Paterson A.H."/>
            <person name="Gonzalez V."/>
            <person name="Mavingui P."/>
            <person name="Zhulin I.B."/>
        </authorList>
    </citation>
    <scope>NUCLEOTIDE SEQUENCE [LARGE SCALE GENOMIC DNA]</scope>
    <source>
        <strain evidence="2">4B</strain>
    </source>
</reference>
<geneLocation type="plasmid" evidence="1 2">
    <name>AZO_p1</name>
</geneLocation>
<dbReference type="OrthoDB" id="7304915at2"/>
<dbReference type="HOGENOM" id="CLU_2044878_0_0_5"/>
<evidence type="ECO:0000313" key="1">
    <source>
        <dbReference type="EMBL" id="CBS89098.1"/>
    </source>
</evidence>
<name>G7ZAY6_AZOL4</name>
<dbReference type="RefSeq" id="WP_014188551.1">
    <property type="nucleotide sequence ID" value="NC_016585.1"/>
</dbReference>
<keyword evidence="2" id="KW-1185">Reference proteome</keyword>
<gene>
    <name evidence="1" type="ordered locus">AZOLI_p10907</name>
</gene>
<sequence length="120" mass="12914">MSLSAHYIVSCRTDGWFIGLEGERYGPFPNGQVGALIAAVQAANHAGKDGHDARVLLRSAEGIMATVWIFGTDSYPSPWVEDLHRIALLPRRERARAPVPPLPVRGLEAMTPDAAVAGRA</sequence>
<protein>
    <recommendedName>
        <fullName evidence="3">DUF2188 domain-containing protein</fullName>
    </recommendedName>
</protein>
<dbReference type="Proteomes" id="UP000005667">
    <property type="component" value="Plasmid AZO_p1"/>
</dbReference>
<dbReference type="AlphaFoldDB" id="G7ZAY6"/>
<dbReference type="KEGG" id="ali:AZOLI_p10907"/>